<evidence type="ECO:0008006" key="3">
    <source>
        <dbReference type="Google" id="ProtNLM"/>
    </source>
</evidence>
<dbReference type="PROSITE" id="PS51257">
    <property type="entry name" value="PROKAR_LIPOPROTEIN"/>
    <property type="match status" value="1"/>
</dbReference>
<dbReference type="OrthoDB" id="63958at2157"/>
<evidence type="ECO:0000313" key="1">
    <source>
        <dbReference type="EMBL" id="ENN96504.1"/>
    </source>
</evidence>
<dbReference type="PATRIC" id="fig|1069083.5.peg.345"/>
<gene>
    <name evidence="1" type="ORF">J422_01755</name>
</gene>
<keyword evidence="2" id="KW-1185">Reference proteome</keyword>
<sequence>MKSRIILLLAILFLCGCVAKKYPDVLYQEYHVVKVENLTIGNQKTVIVYQVKSEIKERASPYDLDADSKRDIGAIVYYVFKNTDADVVQIICYYAGSGEMQLYYKFKIDRKNAKLSGILDANENNLYEMALFSYSKLKYLGDLWINTRLKC</sequence>
<reference evidence="1 2" key="1">
    <citation type="journal article" date="2013" name="Genome Announc.">
        <title>Draft Genome Sequence of a Highly Flagellated, Fast-Swimming Archaeon, Methanocaldococcus villosus Strain KIN24-T80 (DSM 22612).</title>
        <authorList>
            <person name="Thennarasu S."/>
            <person name="Polireddy D."/>
            <person name="Antony A."/>
            <person name="Yada M.R."/>
            <person name="Algarawi S."/>
            <person name="Sivakumar N."/>
        </authorList>
    </citation>
    <scope>NUCLEOTIDE SEQUENCE [LARGE SCALE GENOMIC DNA]</scope>
    <source>
        <strain evidence="1 2">KIN24-T80</strain>
    </source>
</reference>
<dbReference type="Proteomes" id="UP000053695">
    <property type="component" value="Unassembled WGS sequence"/>
</dbReference>
<dbReference type="STRING" id="1069083.GCA_000371805_00202"/>
<dbReference type="RefSeq" id="WP_004590109.1">
    <property type="nucleotide sequence ID" value="NZ_APMM01000013.1"/>
</dbReference>
<dbReference type="AlphaFoldDB" id="N6UW03"/>
<dbReference type="EMBL" id="APMM01000013">
    <property type="protein sequence ID" value="ENN96504.1"/>
    <property type="molecule type" value="Genomic_DNA"/>
</dbReference>
<accession>N6UW03</accession>
<protein>
    <recommendedName>
        <fullName evidence="3">Lipoprotein</fullName>
    </recommendedName>
</protein>
<name>N6UW03_9EURY</name>
<organism evidence="1 2">
    <name type="scientific">Methanocaldococcus villosus KIN24-T80</name>
    <dbReference type="NCBI Taxonomy" id="1069083"/>
    <lineage>
        <taxon>Archaea</taxon>
        <taxon>Methanobacteriati</taxon>
        <taxon>Methanobacteriota</taxon>
        <taxon>Methanomada group</taxon>
        <taxon>Methanococci</taxon>
        <taxon>Methanococcales</taxon>
        <taxon>Methanocaldococcaceae</taxon>
        <taxon>Methanocaldococcus</taxon>
    </lineage>
</organism>
<comment type="caution">
    <text evidence="1">The sequence shown here is derived from an EMBL/GenBank/DDBJ whole genome shotgun (WGS) entry which is preliminary data.</text>
</comment>
<evidence type="ECO:0000313" key="2">
    <source>
        <dbReference type="Proteomes" id="UP000053695"/>
    </source>
</evidence>
<proteinExistence type="predicted"/>